<keyword evidence="5 7" id="KW-1133">Transmembrane helix</keyword>
<reference evidence="9 10" key="1">
    <citation type="journal article" date="2019" name="Int. J. Syst. Evol. Microbiol.">
        <title>The Global Catalogue of Microorganisms (GCM) 10K type strain sequencing project: providing services to taxonomists for standard genome sequencing and annotation.</title>
        <authorList>
            <consortium name="The Broad Institute Genomics Platform"/>
            <consortium name="The Broad Institute Genome Sequencing Center for Infectious Disease"/>
            <person name="Wu L."/>
            <person name="Ma J."/>
        </authorList>
    </citation>
    <scope>NUCLEOTIDE SEQUENCE [LARGE SCALE GENOMIC DNA]</scope>
    <source>
        <strain evidence="9 10">JCM 14545</strain>
    </source>
</reference>
<evidence type="ECO:0000256" key="5">
    <source>
        <dbReference type="ARBA" id="ARBA00022989"/>
    </source>
</evidence>
<proteinExistence type="predicted"/>
<keyword evidence="2" id="KW-0813">Transport</keyword>
<gene>
    <name evidence="9" type="ORF">GCM10009754_06220</name>
</gene>
<evidence type="ECO:0000256" key="6">
    <source>
        <dbReference type="ARBA" id="ARBA00023136"/>
    </source>
</evidence>
<feature type="transmembrane region" description="Helical" evidence="7">
    <location>
        <begin position="105"/>
        <end position="126"/>
    </location>
</feature>
<name>A0ABN2Q2K4_9PSEU</name>
<protein>
    <submittedName>
        <fullName evidence="9">MFS transporter</fullName>
    </submittedName>
</protein>
<organism evidence="9 10">
    <name type="scientific">Amycolatopsis minnesotensis</name>
    <dbReference type="NCBI Taxonomy" id="337894"/>
    <lineage>
        <taxon>Bacteria</taxon>
        <taxon>Bacillati</taxon>
        <taxon>Actinomycetota</taxon>
        <taxon>Actinomycetes</taxon>
        <taxon>Pseudonocardiales</taxon>
        <taxon>Pseudonocardiaceae</taxon>
        <taxon>Amycolatopsis</taxon>
    </lineage>
</organism>
<feature type="transmembrane region" description="Helical" evidence="7">
    <location>
        <begin position="201"/>
        <end position="219"/>
    </location>
</feature>
<evidence type="ECO:0000259" key="8">
    <source>
        <dbReference type="PROSITE" id="PS50850"/>
    </source>
</evidence>
<feature type="transmembrane region" description="Helical" evidence="7">
    <location>
        <begin position="470"/>
        <end position="494"/>
    </location>
</feature>
<dbReference type="PANTHER" id="PTHR42718">
    <property type="entry name" value="MAJOR FACILITATOR SUPERFAMILY MULTIDRUG TRANSPORTER MFSC"/>
    <property type="match status" value="1"/>
</dbReference>
<dbReference type="PANTHER" id="PTHR42718:SF47">
    <property type="entry name" value="METHYL VIOLOGEN RESISTANCE PROTEIN SMVA"/>
    <property type="match status" value="1"/>
</dbReference>
<keyword evidence="3" id="KW-1003">Cell membrane</keyword>
<feature type="domain" description="Major facilitator superfamily (MFS) profile" evidence="8">
    <location>
        <begin position="14"/>
        <end position="497"/>
    </location>
</feature>
<dbReference type="Gene3D" id="1.20.1250.20">
    <property type="entry name" value="MFS general substrate transporter like domains"/>
    <property type="match status" value="1"/>
</dbReference>
<evidence type="ECO:0000256" key="2">
    <source>
        <dbReference type="ARBA" id="ARBA00022448"/>
    </source>
</evidence>
<dbReference type="InterPro" id="IPR011701">
    <property type="entry name" value="MFS"/>
</dbReference>
<dbReference type="CDD" id="cd17321">
    <property type="entry name" value="MFS_MMR_MDR_like"/>
    <property type="match status" value="1"/>
</dbReference>
<feature type="transmembrane region" description="Helical" evidence="7">
    <location>
        <begin position="265"/>
        <end position="288"/>
    </location>
</feature>
<feature type="transmembrane region" description="Helical" evidence="7">
    <location>
        <begin position="80"/>
        <end position="99"/>
    </location>
</feature>
<dbReference type="Pfam" id="PF07690">
    <property type="entry name" value="MFS_1"/>
    <property type="match status" value="1"/>
</dbReference>
<evidence type="ECO:0000256" key="1">
    <source>
        <dbReference type="ARBA" id="ARBA00004651"/>
    </source>
</evidence>
<dbReference type="InterPro" id="IPR020846">
    <property type="entry name" value="MFS_dom"/>
</dbReference>
<feature type="transmembrane region" description="Helical" evidence="7">
    <location>
        <begin position="225"/>
        <end position="245"/>
    </location>
</feature>
<comment type="caution">
    <text evidence="9">The sequence shown here is derived from an EMBL/GenBank/DDBJ whole genome shotgun (WGS) entry which is preliminary data.</text>
</comment>
<accession>A0ABN2Q2K4</accession>
<dbReference type="Proteomes" id="UP001501116">
    <property type="component" value="Unassembled WGS sequence"/>
</dbReference>
<evidence type="ECO:0000256" key="3">
    <source>
        <dbReference type="ARBA" id="ARBA00022475"/>
    </source>
</evidence>
<feature type="transmembrane region" description="Helical" evidence="7">
    <location>
        <begin position="330"/>
        <end position="350"/>
    </location>
</feature>
<comment type="subcellular location">
    <subcellularLocation>
        <location evidence="1">Cell membrane</location>
        <topology evidence="1">Multi-pass membrane protein</topology>
    </subcellularLocation>
</comment>
<keyword evidence="4 7" id="KW-0812">Transmembrane</keyword>
<sequence length="515" mass="52806">MRDEKTAGRREWIGLGVLALPTLLVSIDVFVMLMALPRLSEDLHADGVEQLWIVDSYGFMIAGFLITMGNLGDRIGRRRLLLIGAVGFGLASVLAAFSVSAEMLIAARALLGIAGATLMPSTLALISTMFAVPRQRAVAISVWMVCFMGGAAIGPLVGGVLLEHFWWGSVFLLGVPAMVLLLVLGPLLLPEHANPGGSVDLVSVALSLATILPIIYGLKELARDGLGAYPACALLAGLAFGAVFVRRQQTLAHPLLDLRLFRNRVFSAALGNMLFGTFLMGAIMLFISQYFQLVQGLTPLVAGLCMLPAAIGSTVSTLLAPILARRFRPAYLIAGGLVLSTAGLVAITRVDASSGLPVLLAGFMAINLGAGPMVVLGTDLVVGSVAPEKAGAAGSLNETAGEFGFALGIAVLGSIGAVVYRAQVTVPPGVPPVAADAGRQGLAEAVAASGSLHGETAVALLRSARESFTAGLNVVAGVSAVLLLGAAFVALGMFRSVPPHAHAAQGEAGNLPASG</sequence>
<evidence type="ECO:0000313" key="10">
    <source>
        <dbReference type="Proteomes" id="UP001501116"/>
    </source>
</evidence>
<dbReference type="RefSeq" id="WP_344413115.1">
    <property type="nucleotide sequence ID" value="NZ_BAAANN010000002.1"/>
</dbReference>
<feature type="transmembrane region" description="Helical" evidence="7">
    <location>
        <begin position="356"/>
        <end position="382"/>
    </location>
</feature>
<keyword evidence="6 7" id="KW-0472">Membrane</keyword>
<evidence type="ECO:0000256" key="7">
    <source>
        <dbReference type="SAM" id="Phobius"/>
    </source>
</evidence>
<evidence type="ECO:0000313" key="9">
    <source>
        <dbReference type="EMBL" id="GAA1941625.1"/>
    </source>
</evidence>
<feature type="transmembrane region" description="Helical" evidence="7">
    <location>
        <begin position="403"/>
        <end position="422"/>
    </location>
</feature>
<dbReference type="PROSITE" id="PS50850">
    <property type="entry name" value="MFS"/>
    <property type="match status" value="1"/>
</dbReference>
<feature type="transmembrane region" description="Helical" evidence="7">
    <location>
        <begin position="300"/>
        <end position="323"/>
    </location>
</feature>
<feature type="transmembrane region" description="Helical" evidence="7">
    <location>
        <begin position="51"/>
        <end position="68"/>
    </location>
</feature>
<dbReference type="SUPFAM" id="SSF103473">
    <property type="entry name" value="MFS general substrate transporter"/>
    <property type="match status" value="1"/>
</dbReference>
<dbReference type="Gene3D" id="1.20.1720.10">
    <property type="entry name" value="Multidrug resistance protein D"/>
    <property type="match status" value="1"/>
</dbReference>
<feature type="transmembrane region" description="Helical" evidence="7">
    <location>
        <begin position="138"/>
        <end position="158"/>
    </location>
</feature>
<feature type="transmembrane region" description="Helical" evidence="7">
    <location>
        <begin position="12"/>
        <end position="36"/>
    </location>
</feature>
<keyword evidence="10" id="KW-1185">Reference proteome</keyword>
<evidence type="ECO:0000256" key="4">
    <source>
        <dbReference type="ARBA" id="ARBA00022692"/>
    </source>
</evidence>
<feature type="transmembrane region" description="Helical" evidence="7">
    <location>
        <begin position="164"/>
        <end position="189"/>
    </location>
</feature>
<dbReference type="InterPro" id="IPR036259">
    <property type="entry name" value="MFS_trans_sf"/>
</dbReference>
<dbReference type="EMBL" id="BAAANN010000002">
    <property type="protein sequence ID" value="GAA1941625.1"/>
    <property type="molecule type" value="Genomic_DNA"/>
</dbReference>